<feature type="transmembrane region" description="Helical" evidence="1">
    <location>
        <begin position="12"/>
        <end position="35"/>
    </location>
</feature>
<feature type="transmembrane region" description="Helical" evidence="1">
    <location>
        <begin position="47"/>
        <end position="68"/>
    </location>
</feature>
<dbReference type="AlphaFoldDB" id="A0A1R4F1Z9"/>
<keyword evidence="1" id="KW-0812">Transmembrane</keyword>
<gene>
    <name evidence="2" type="ORF">FM111_02155</name>
</gene>
<dbReference type="RefSeq" id="WP_087139110.1">
    <property type="nucleotide sequence ID" value="NZ_FUIE01000015.1"/>
</dbReference>
<organism evidence="2 3">
    <name type="scientific">Brevundimonas diminuta 3F5N</name>
    <dbReference type="NCBI Taxonomy" id="1255603"/>
    <lineage>
        <taxon>Bacteria</taxon>
        <taxon>Pseudomonadati</taxon>
        <taxon>Pseudomonadota</taxon>
        <taxon>Alphaproteobacteria</taxon>
        <taxon>Caulobacterales</taxon>
        <taxon>Caulobacteraceae</taxon>
        <taxon>Brevundimonas</taxon>
    </lineage>
</organism>
<evidence type="ECO:0008006" key="4">
    <source>
        <dbReference type="Google" id="ProtNLM"/>
    </source>
</evidence>
<dbReference type="EMBL" id="FUIE01000015">
    <property type="protein sequence ID" value="SJM49940.1"/>
    <property type="molecule type" value="Genomic_DNA"/>
</dbReference>
<feature type="transmembrane region" description="Helical" evidence="1">
    <location>
        <begin position="114"/>
        <end position="134"/>
    </location>
</feature>
<proteinExistence type="predicted"/>
<feature type="transmembrane region" description="Helical" evidence="1">
    <location>
        <begin position="89"/>
        <end position="108"/>
    </location>
</feature>
<dbReference type="OrthoDB" id="7204535at2"/>
<dbReference type="Proteomes" id="UP000195766">
    <property type="component" value="Unassembled WGS sequence"/>
</dbReference>
<evidence type="ECO:0000313" key="3">
    <source>
        <dbReference type="Proteomes" id="UP000195766"/>
    </source>
</evidence>
<accession>A0A1R4F1Z9</accession>
<name>A0A1R4F1Z9_BREDI</name>
<keyword evidence="1" id="KW-0472">Membrane</keyword>
<reference evidence="2 3" key="1">
    <citation type="submission" date="2017-02" db="EMBL/GenBank/DDBJ databases">
        <authorList>
            <person name="Peterson S.W."/>
        </authorList>
    </citation>
    <scope>NUCLEOTIDE SEQUENCE [LARGE SCALE GENOMIC DNA]</scope>
    <source>
        <strain evidence="2 3">3F5N</strain>
    </source>
</reference>
<sequence length="147" mass="15293">MSDSAFLGDRPLARTGVLFLLKMAAGVVWLAGAAWGGAYLSKGGDALPLKALAAAAVVLPVFVWIAVLRRQAAIDELEERLALMAQAQGGWWALAYGSTLFVISSLMGDGASPVMLATLPAGGFLFGEAMAQVARFNLSRPGKEGRA</sequence>
<evidence type="ECO:0000313" key="2">
    <source>
        <dbReference type="EMBL" id="SJM49940.1"/>
    </source>
</evidence>
<protein>
    <recommendedName>
        <fullName evidence="4">Transmembrane protein</fullName>
    </recommendedName>
</protein>
<evidence type="ECO:0000256" key="1">
    <source>
        <dbReference type="SAM" id="Phobius"/>
    </source>
</evidence>
<keyword evidence="1" id="KW-1133">Transmembrane helix</keyword>